<dbReference type="SUPFAM" id="SSF50044">
    <property type="entry name" value="SH3-domain"/>
    <property type="match status" value="1"/>
</dbReference>
<feature type="coiled-coil region" evidence="3">
    <location>
        <begin position="63"/>
        <end position="90"/>
    </location>
</feature>
<evidence type="ECO:0000256" key="4">
    <source>
        <dbReference type="SAM" id="MobiDB-lite"/>
    </source>
</evidence>
<sequence length="449" mass="49951">MAERRSPSPAAPAPKRRRIGASPPADDPAPRDEFAGTTRRVLGFHRSLQERSFRPAFRCRQELDRTLSRIEELEATLVRNRKDHEEHGERVRDSLHSIQRTLASVTDASRATRRLSSEATAIGADVADLARRCSRLHNDVIHPRYAHVEGGTQVLLLDKETHDSLSETVVAVVKSTLFDGLFSSVVFEDVDDQSAGSRWDEVSGSTDLDDNSRQLAHSWGAIFTMADPVKGCWTAPSVLPIDDKLVMDWSIYTAIRGYDAKRDDEIDIKVGDRVLIRERGSRRYFVGSVISESYESLRTGMLPFTCFRTSLDTLEHDGAQSDCAVQCHEAASQCDDPLFSTPFDPSPPQLVDSTARYASFRAALSTVLRLVAISQLERMLAANERLAALAASSEQVRAENEANGAREAELVEERDEARHGLVRAMCARDELQRTLEEHVLMLVILSKGP</sequence>
<evidence type="ECO:0000256" key="3">
    <source>
        <dbReference type="SAM" id="Coils"/>
    </source>
</evidence>
<dbReference type="AlphaFoldDB" id="A0AAV5GL06"/>
<evidence type="ECO:0000313" key="7">
    <source>
        <dbReference type="Proteomes" id="UP001342314"/>
    </source>
</evidence>
<reference evidence="6 7" key="1">
    <citation type="submission" date="2021-12" db="EMBL/GenBank/DDBJ databases">
        <title>High titer production of polyol ester of fatty acids by Rhodotorula paludigena BS15 towards product separation-free biomass refinery.</title>
        <authorList>
            <person name="Mano J."/>
            <person name="Ono H."/>
            <person name="Tanaka T."/>
            <person name="Naito K."/>
            <person name="Sushida H."/>
            <person name="Ike M."/>
            <person name="Tokuyasu K."/>
            <person name="Kitaoka M."/>
        </authorList>
    </citation>
    <scope>NUCLEOTIDE SEQUENCE [LARGE SCALE GENOMIC DNA]</scope>
    <source>
        <strain evidence="6 7">BS15</strain>
    </source>
</reference>
<feature type="region of interest" description="Disordered" evidence="4">
    <location>
        <begin position="1"/>
        <end position="33"/>
    </location>
</feature>
<protein>
    <recommendedName>
        <fullName evidence="5">SH3 domain-containing protein</fullName>
    </recommendedName>
</protein>
<keyword evidence="1 2" id="KW-0728">SH3 domain</keyword>
<keyword evidence="7" id="KW-1185">Reference proteome</keyword>
<dbReference type="CDD" id="cd00174">
    <property type="entry name" value="SH3"/>
    <property type="match status" value="1"/>
</dbReference>
<feature type="domain" description="SH3" evidence="5">
    <location>
        <begin position="247"/>
        <end position="312"/>
    </location>
</feature>
<dbReference type="EMBL" id="BQKY01000004">
    <property type="protein sequence ID" value="GJN89348.1"/>
    <property type="molecule type" value="Genomic_DNA"/>
</dbReference>
<evidence type="ECO:0000256" key="2">
    <source>
        <dbReference type="PROSITE-ProRule" id="PRU00192"/>
    </source>
</evidence>
<evidence type="ECO:0000256" key="1">
    <source>
        <dbReference type="ARBA" id="ARBA00022443"/>
    </source>
</evidence>
<dbReference type="InterPro" id="IPR036028">
    <property type="entry name" value="SH3-like_dom_sf"/>
</dbReference>
<name>A0AAV5GL06_9BASI</name>
<proteinExistence type="predicted"/>
<dbReference type="InterPro" id="IPR001452">
    <property type="entry name" value="SH3_domain"/>
</dbReference>
<organism evidence="6 7">
    <name type="scientific">Rhodotorula paludigena</name>
    <dbReference type="NCBI Taxonomy" id="86838"/>
    <lineage>
        <taxon>Eukaryota</taxon>
        <taxon>Fungi</taxon>
        <taxon>Dikarya</taxon>
        <taxon>Basidiomycota</taxon>
        <taxon>Pucciniomycotina</taxon>
        <taxon>Microbotryomycetes</taxon>
        <taxon>Sporidiobolales</taxon>
        <taxon>Sporidiobolaceae</taxon>
        <taxon>Rhodotorula</taxon>
    </lineage>
</organism>
<evidence type="ECO:0000259" key="5">
    <source>
        <dbReference type="PROSITE" id="PS50002"/>
    </source>
</evidence>
<dbReference type="PROSITE" id="PS50002">
    <property type="entry name" value="SH3"/>
    <property type="match status" value="1"/>
</dbReference>
<comment type="caution">
    <text evidence="6">The sequence shown here is derived from an EMBL/GenBank/DDBJ whole genome shotgun (WGS) entry which is preliminary data.</text>
</comment>
<gene>
    <name evidence="6" type="ORF">Rhopal_002328-T1</name>
</gene>
<dbReference type="Proteomes" id="UP001342314">
    <property type="component" value="Unassembled WGS sequence"/>
</dbReference>
<keyword evidence="3" id="KW-0175">Coiled coil</keyword>
<accession>A0AAV5GL06</accession>
<evidence type="ECO:0000313" key="6">
    <source>
        <dbReference type="EMBL" id="GJN89348.1"/>
    </source>
</evidence>